<dbReference type="Proteomes" id="UP000741360">
    <property type="component" value="Unassembled WGS sequence"/>
</dbReference>
<dbReference type="AlphaFoldDB" id="A0A932GMB6"/>
<protein>
    <submittedName>
        <fullName evidence="1">Uncharacterized protein</fullName>
    </submittedName>
</protein>
<evidence type="ECO:0000313" key="2">
    <source>
        <dbReference type="Proteomes" id="UP000741360"/>
    </source>
</evidence>
<proteinExistence type="predicted"/>
<gene>
    <name evidence="1" type="ORF">HYY65_01630</name>
</gene>
<reference evidence="1" key="1">
    <citation type="submission" date="2020-07" db="EMBL/GenBank/DDBJ databases">
        <title>Huge and variable diversity of episymbiotic CPR bacteria and DPANN archaea in groundwater ecosystems.</title>
        <authorList>
            <person name="He C.Y."/>
            <person name="Keren R."/>
            <person name="Whittaker M."/>
            <person name="Farag I.F."/>
            <person name="Doudna J."/>
            <person name="Cate J.H.D."/>
            <person name="Banfield J.F."/>
        </authorList>
    </citation>
    <scope>NUCLEOTIDE SEQUENCE</scope>
    <source>
        <strain evidence="1">NC_groundwater_717_Ag_S-0.2um_59_8</strain>
    </source>
</reference>
<accession>A0A932GMB6</accession>
<dbReference type="EMBL" id="JACPSX010000029">
    <property type="protein sequence ID" value="MBI3013776.1"/>
    <property type="molecule type" value="Genomic_DNA"/>
</dbReference>
<feature type="non-terminal residue" evidence="1">
    <location>
        <position position="170"/>
    </location>
</feature>
<sequence length="170" mass="18586">MKPYPLEDDLLRPVLQVAMPRAPRQNMKLVMCPLFVFLAFATITPLLPAPAAAQHAGPPEPSIAWVTYRDPTFAFSFAHPATLRVVPLRPTEFHIAGLIQAVQLVDDTDSSPILRVLVKDTVRDPKASVQDEAFLRKTCKTVEPLPVSGRPAFSCVSCGSASCAWRVVVP</sequence>
<evidence type="ECO:0000313" key="1">
    <source>
        <dbReference type="EMBL" id="MBI3013776.1"/>
    </source>
</evidence>
<name>A0A932GMB6_UNCTE</name>
<comment type="caution">
    <text evidence="1">The sequence shown here is derived from an EMBL/GenBank/DDBJ whole genome shotgun (WGS) entry which is preliminary data.</text>
</comment>
<organism evidence="1 2">
    <name type="scientific">Tectimicrobiota bacterium</name>
    <dbReference type="NCBI Taxonomy" id="2528274"/>
    <lineage>
        <taxon>Bacteria</taxon>
        <taxon>Pseudomonadati</taxon>
        <taxon>Nitrospinota/Tectimicrobiota group</taxon>
        <taxon>Candidatus Tectimicrobiota</taxon>
    </lineage>
</organism>